<dbReference type="InterPro" id="IPR036291">
    <property type="entry name" value="NAD(P)-bd_dom_sf"/>
</dbReference>
<dbReference type="Pfam" id="PF22698">
    <property type="entry name" value="Semialdhyde_dhC_1"/>
    <property type="match status" value="1"/>
</dbReference>
<dbReference type="EMBL" id="RDOJ01000018">
    <property type="protein sequence ID" value="RLZ07371.1"/>
    <property type="molecule type" value="Genomic_DNA"/>
</dbReference>
<evidence type="ECO:0000313" key="8">
    <source>
        <dbReference type="EMBL" id="RLZ07371.1"/>
    </source>
</evidence>
<feature type="active site" evidence="5 6">
    <location>
        <position position="138"/>
    </location>
</feature>
<dbReference type="GO" id="GO:0051287">
    <property type="term" value="F:NAD binding"/>
    <property type="evidence" value="ECO:0007669"/>
    <property type="project" value="InterPro"/>
</dbReference>
<evidence type="ECO:0000313" key="9">
    <source>
        <dbReference type="Proteomes" id="UP000275348"/>
    </source>
</evidence>
<reference evidence="8 9" key="1">
    <citation type="submission" date="2018-10" db="EMBL/GenBank/DDBJ databases">
        <authorList>
            <person name="Chen X."/>
        </authorList>
    </citation>
    <scope>NUCLEOTIDE SEQUENCE [LARGE SCALE GENOMIC DNA]</scope>
    <source>
        <strain evidence="8 9">YIM 102668</strain>
    </source>
</reference>
<keyword evidence="3 5" id="KW-0521">NADP</keyword>
<dbReference type="SMART" id="SM00859">
    <property type="entry name" value="Semialdhyde_dh"/>
    <property type="match status" value="1"/>
</dbReference>
<dbReference type="PROSITE" id="PS01224">
    <property type="entry name" value="ARGC"/>
    <property type="match status" value="1"/>
</dbReference>
<dbReference type="SUPFAM" id="SSF55347">
    <property type="entry name" value="Glyceraldehyde-3-phosphate dehydrogenase-like, C-terminal domain"/>
    <property type="match status" value="1"/>
</dbReference>
<keyword evidence="1 5" id="KW-0055">Arginine biosynthesis</keyword>
<dbReference type="OrthoDB" id="9801289at2"/>
<keyword evidence="5" id="KW-0963">Cytoplasm</keyword>
<comment type="function">
    <text evidence="5">Catalyzes the NADPH-dependent reduction of N-acetyl-5-glutamyl phosphate to yield N-acetyl-L-glutamate 5-semialdehyde.</text>
</comment>
<dbReference type="Pfam" id="PF01118">
    <property type="entry name" value="Semialdhyde_dh"/>
    <property type="match status" value="1"/>
</dbReference>
<sequence>MTNKINVSIVGGAGYTAGELLRILIYHPNVNISSVYSTSNAGNPVSKVHDDLLGETDIVFSDKIDENADVVFLCLGHGKSAEFLANNTYAEHTVVIDLSNDFRLDANNEHEERSFVYGLPEYNRAAILEAKNIANPGCFATAIQLALLPLAASKSITEDIHINAVTGSTGAGQALAASTHFSWRNNNVSFYKEFSHQHEGEIYQTLKLLEPGFNNKVYFLPMRGDFARGILAGVYLKSDLSEKKAIQLFKEYYKDEPFTHVSDAPIALKQVVNTNKCLLHIQKQDDVLLITSIIDNLTKGASGQAVQNMNIIFGWEENLGLNLKTVAF</sequence>
<evidence type="ECO:0000256" key="1">
    <source>
        <dbReference type="ARBA" id="ARBA00022571"/>
    </source>
</evidence>
<dbReference type="CDD" id="cd23934">
    <property type="entry name" value="AGPR_1_C"/>
    <property type="match status" value="1"/>
</dbReference>
<dbReference type="InterPro" id="IPR058924">
    <property type="entry name" value="AGPR_dimerisation_dom"/>
</dbReference>
<keyword evidence="4 5" id="KW-0560">Oxidoreductase</keyword>
<dbReference type="InterPro" id="IPR050085">
    <property type="entry name" value="AGPR"/>
</dbReference>
<dbReference type="GO" id="GO:0005737">
    <property type="term" value="C:cytoplasm"/>
    <property type="evidence" value="ECO:0007669"/>
    <property type="project" value="UniProtKB-SubCell"/>
</dbReference>
<evidence type="ECO:0000259" key="7">
    <source>
        <dbReference type="SMART" id="SM00859"/>
    </source>
</evidence>
<dbReference type="EC" id="1.2.1.38" evidence="5"/>
<evidence type="ECO:0000256" key="5">
    <source>
        <dbReference type="HAMAP-Rule" id="MF_00150"/>
    </source>
</evidence>
<gene>
    <name evidence="5" type="primary">argC</name>
    <name evidence="8" type="ORF">EAH69_11670</name>
</gene>
<evidence type="ECO:0000256" key="6">
    <source>
        <dbReference type="PROSITE-ProRule" id="PRU10010"/>
    </source>
</evidence>
<organism evidence="8 9">
    <name type="scientific">Faecalibacter macacae</name>
    <dbReference type="NCBI Taxonomy" id="1859289"/>
    <lineage>
        <taxon>Bacteria</taxon>
        <taxon>Pseudomonadati</taxon>
        <taxon>Bacteroidota</taxon>
        <taxon>Flavobacteriia</taxon>
        <taxon>Flavobacteriales</taxon>
        <taxon>Weeksellaceae</taxon>
        <taxon>Faecalibacter</taxon>
    </lineage>
</organism>
<evidence type="ECO:0000256" key="4">
    <source>
        <dbReference type="ARBA" id="ARBA00023002"/>
    </source>
</evidence>
<dbReference type="InterPro" id="IPR000706">
    <property type="entry name" value="AGPR_type-1"/>
</dbReference>
<protein>
    <recommendedName>
        <fullName evidence="5">N-acetyl-gamma-glutamyl-phosphate reductase</fullName>
        <shortName evidence="5">AGPR</shortName>
        <ecNumber evidence="5">1.2.1.38</ecNumber>
    </recommendedName>
    <alternativeName>
        <fullName evidence="5">N-acetyl-glutamate semialdehyde dehydrogenase</fullName>
        <shortName evidence="5">NAGSA dehydrogenase</shortName>
    </alternativeName>
</protein>
<dbReference type="UniPathway" id="UPA00068">
    <property type="reaction ID" value="UER00108"/>
</dbReference>
<dbReference type="InterPro" id="IPR000534">
    <property type="entry name" value="Semialdehyde_DH_NAD-bd"/>
</dbReference>
<accession>A0A3L9M3N7</accession>
<dbReference type="HAMAP" id="MF_00150">
    <property type="entry name" value="ArgC_type1"/>
    <property type="match status" value="1"/>
</dbReference>
<comment type="pathway">
    <text evidence="5">Amino-acid biosynthesis; L-arginine biosynthesis; N(2)-acetyl-L-ornithine from L-glutamate: step 3/4.</text>
</comment>
<comment type="subcellular location">
    <subcellularLocation>
        <location evidence="5">Cytoplasm</location>
    </subcellularLocation>
</comment>
<dbReference type="Gene3D" id="3.40.50.720">
    <property type="entry name" value="NAD(P)-binding Rossmann-like Domain"/>
    <property type="match status" value="1"/>
</dbReference>
<dbReference type="Proteomes" id="UP000275348">
    <property type="component" value="Unassembled WGS sequence"/>
</dbReference>
<proteinExistence type="inferred from homology"/>
<dbReference type="CDD" id="cd17895">
    <property type="entry name" value="AGPR_1_N"/>
    <property type="match status" value="1"/>
</dbReference>
<dbReference type="RefSeq" id="WP_121935396.1">
    <property type="nucleotide sequence ID" value="NZ_RDOJ01000018.1"/>
</dbReference>
<dbReference type="GO" id="GO:0006526">
    <property type="term" value="P:L-arginine biosynthetic process"/>
    <property type="evidence" value="ECO:0007669"/>
    <property type="project" value="UniProtKB-UniRule"/>
</dbReference>
<dbReference type="InterPro" id="IPR023013">
    <property type="entry name" value="AGPR_AS"/>
</dbReference>
<evidence type="ECO:0000256" key="2">
    <source>
        <dbReference type="ARBA" id="ARBA00022605"/>
    </source>
</evidence>
<dbReference type="Gene3D" id="3.30.360.10">
    <property type="entry name" value="Dihydrodipicolinate Reductase, domain 2"/>
    <property type="match status" value="1"/>
</dbReference>
<feature type="domain" description="Semialdehyde dehydrogenase NAD-binding" evidence="7">
    <location>
        <begin position="6"/>
        <end position="130"/>
    </location>
</feature>
<dbReference type="GO" id="GO:0003942">
    <property type="term" value="F:N-acetyl-gamma-glutamyl-phosphate reductase activity"/>
    <property type="evidence" value="ECO:0007669"/>
    <property type="project" value="UniProtKB-UniRule"/>
</dbReference>
<keyword evidence="2 5" id="KW-0028">Amino-acid biosynthesis</keyword>
<dbReference type="PANTHER" id="PTHR32338:SF10">
    <property type="entry name" value="N-ACETYL-GAMMA-GLUTAMYL-PHOSPHATE REDUCTASE, CHLOROPLASTIC-RELATED"/>
    <property type="match status" value="1"/>
</dbReference>
<comment type="caution">
    <text evidence="8">The sequence shown here is derived from an EMBL/GenBank/DDBJ whole genome shotgun (WGS) entry which is preliminary data.</text>
</comment>
<name>A0A3L9M3N7_9FLAO</name>
<comment type="similarity">
    <text evidence="5">Belongs to the NAGSA dehydrogenase family. Type 1 subfamily.</text>
</comment>
<dbReference type="SUPFAM" id="SSF51735">
    <property type="entry name" value="NAD(P)-binding Rossmann-fold domains"/>
    <property type="match status" value="1"/>
</dbReference>
<evidence type="ECO:0000256" key="3">
    <source>
        <dbReference type="ARBA" id="ARBA00022857"/>
    </source>
</evidence>
<dbReference type="GO" id="GO:0070401">
    <property type="term" value="F:NADP+ binding"/>
    <property type="evidence" value="ECO:0007669"/>
    <property type="project" value="InterPro"/>
</dbReference>
<dbReference type="AlphaFoldDB" id="A0A3L9M3N7"/>
<dbReference type="NCBIfam" id="TIGR01850">
    <property type="entry name" value="argC"/>
    <property type="match status" value="1"/>
</dbReference>
<keyword evidence="9" id="KW-1185">Reference proteome</keyword>
<dbReference type="PANTHER" id="PTHR32338">
    <property type="entry name" value="N-ACETYL-GAMMA-GLUTAMYL-PHOSPHATE REDUCTASE, CHLOROPLASTIC-RELATED-RELATED"/>
    <property type="match status" value="1"/>
</dbReference>
<comment type="catalytic activity">
    <reaction evidence="5">
        <text>N-acetyl-L-glutamate 5-semialdehyde + phosphate + NADP(+) = N-acetyl-L-glutamyl 5-phosphate + NADPH + H(+)</text>
        <dbReference type="Rhea" id="RHEA:21588"/>
        <dbReference type="ChEBI" id="CHEBI:15378"/>
        <dbReference type="ChEBI" id="CHEBI:29123"/>
        <dbReference type="ChEBI" id="CHEBI:43474"/>
        <dbReference type="ChEBI" id="CHEBI:57783"/>
        <dbReference type="ChEBI" id="CHEBI:57936"/>
        <dbReference type="ChEBI" id="CHEBI:58349"/>
        <dbReference type="EC" id="1.2.1.38"/>
    </reaction>
</comment>